<evidence type="ECO:0000256" key="1">
    <source>
        <dbReference type="RuleBase" id="RU003901"/>
    </source>
</evidence>
<dbReference type="Proteomes" id="UP001162162">
    <property type="component" value="Unassembled WGS sequence"/>
</dbReference>
<dbReference type="SUPFAM" id="SSF50249">
    <property type="entry name" value="Nucleic acid-binding proteins"/>
    <property type="match status" value="2"/>
</dbReference>
<dbReference type="Pfam" id="PF17849">
    <property type="entry name" value="OB_Dis3"/>
    <property type="match status" value="1"/>
</dbReference>
<evidence type="ECO:0000313" key="4">
    <source>
        <dbReference type="EMBL" id="KAJ8948639.1"/>
    </source>
</evidence>
<feature type="region of interest" description="Disordered" evidence="2">
    <location>
        <begin position="31"/>
        <end position="130"/>
    </location>
</feature>
<sequence length="972" mass="110879">MASDENDISGYTLRNIDTMEVLLKTVRERGVETTSSSYGNTAFKQQNSNRPYINQTASNSSINSHVRSNKEVEKTKRTRRKPRTKKSKDDDVSNARLNISASQNNVNHISLPSTSKGVTNSPSPSKGNIQRTAQNRQVELQYRFTINPINTNTAGQLIRRRNLSFKYVNLKSYVKSTNLIPLVFTTKLPSVTNLSKKFSKLSTNNQKAKMTKAQLRKYPEDLQPSLSSKKPRRKEKKSKSDTHKFPNYIDIDEVHRGLENRTLVKGFLRINPKNFKDSYVGNEDTSIADYYLTSVLDRNRALEGDEVILKVKPEKEWIDGKKTVQVVSIAQLIHPRTAIGCLRPAEKSRDYAVFYPRDKRIPIMRIAAVSWPNGFKNNPKQYEKILFVAKVTDWAVPSYAVGVLIENLGLSGDLKVETMSILREFCLDTTPFSPEICQNLPKSGIPETEFRYREDRRTDCVFTIDPSTARDLDDAVSVKELPNGNYEIGVHISDAAYYLEEGTELDQIVSRKATSIYLVNETYHMLPVELCLHCSLLPGQDKLSFSVFWEMTEEAEIINKRFTRTVINSCSQLAYEHAQIIIENPDKHVSDHEFPPIHNGYSTKEIKRAVEILQKIAVKLRDRRIQNGALKIDQVKLSYSLDPRTGEPVDFWKYENKESHRLIEEFMLLANISVAERISEFYPDVAFLRCHEPPKKTMLVELQNSLATCGIHIDISSSGGIHASLMKYITDDFPGQCRAAVLNHITAKAMTRARYFCASTVESELEYKHYALSVPIYTHFTSPIRRYADIMVHRLLAATLDYHEKPEWDTDYVSAIAANCNGQKYNAKRAGEASSELYLAHYVEKHQPFIQDCVVIDVKERSFGAIVLKTGSVIRIYQNNCEEGTIWKTESIATIKVPAEEKTESENGEQKGNYEKKLFKLTITFPKTNYLPESSIIVETFTTVKVNLERKTSYKLEAKLLRPIVAQVFTRQ</sequence>
<feature type="compositionally biased region" description="Polar residues" evidence="2">
    <location>
        <begin position="32"/>
        <end position="66"/>
    </location>
</feature>
<reference evidence="4" key="1">
    <citation type="journal article" date="2023" name="Insect Mol. Biol.">
        <title>Genome sequencing provides insights into the evolution of gene families encoding plant cell wall-degrading enzymes in longhorned beetles.</title>
        <authorList>
            <person name="Shin N.R."/>
            <person name="Okamura Y."/>
            <person name="Kirsch R."/>
            <person name="Pauchet Y."/>
        </authorList>
    </citation>
    <scope>NUCLEOTIDE SEQUENCE</scope>
    <source>
        <strain evidence="4">AMC_N1</strain>
    </source>
</reference>
<feature type="region of interest" description="Disordered" evidence="2">
    <location>
        <begin position="217"/>
        <end position="243"/>
    </location>
</feature>
<keyword evidence="5" id="KW-1185">Reference proteome</keyword>
<organism evidence="4 5">
    <name type="scientific">Aromia moschata</name>
    <dbReference type="NCBI Taxonomy" id="1265417"/>
    <lineage>
        <taxon>Eukaryota</taxon>
        <taxon>Metazoa</taxon>
        <taxon>Ecdysozoa</taxon>
        <taxon>Arthropoda</taxon>
        <taxon>Hexapoda</taxon>
        <taxon>Insecta</taxon>
        <taxon>Pterygota</taxon>
        <taxon>Neoptera</taxon>
        <taxon>Endopterygota</taxon>
        <taxon>Coleoptera</taxon>
        <taxon>Polyphaga</taxon>
        <taxon>Cucujiformia</taxon>
        <taxon>Chrysomeloidea</taxon>
        <taxon>Cerambycidae</taxon>
        <taxon>Cerambycinae</taxon>
        <taxon>Callichromatini</taxon>
        <taxon>Aromia</taxon>
    </lineage>
</organism>
<gene>
    <name evidence="4" type="ORF">NQ318_022706</name>
</gene>
<dbReference type="InterPro" id="IPR041505">
    <property type="entry name" value="Dis3_CSD2"/>
</dbReference>
<dbReference type="GO" id="GO:0000932">
    <property type="term" value="C:P-body"/>
    <property type="evidence" value="ECO:0007669"/>
    <property type="project" value="TreeGrafter"/>
</dbReference>
<dbReference type="Pfam" id="PF00773">
    <property type="entry name" value="RNB"/>
    <property type="match status" value="1"/>
</dbReference>
<name>A0AAV8YAM3_9CUCU</name>
<evidence type="ECO:0000256" key="2">
    <source>
        <dbReference type="SAM" id="MobiDB-lite"/>
    </source>
</evidence>
<dbReference type="EMBL" id="JAPWTK010000133">
    <property type="protein sequence ID" value="KAJ8948639.1"/>
    <property type="molecule type" value="Genomic_DNA"/>
</dbReference>
<dbReference type="Gene3D" id="2.40.50.140">
    <property type="entry name" value="Nucleic acid-binding proteins"/>
    <property type="match status" value="1"/>
</dbReference>
<feature type="compositionally biased region" description="Basic residues" evidence="2">
    <location>
        <begin position="76"/>
        <end position="86"/>
    </location>
</feature>
<evidence type="ECO:0000259" key="3">
    <source>
        <dbReference type="SMART" id="SM00955"/>
    </source>
</evidence>
<dbReference type="InterPro" id="IPR001900">
    <property type="entry name" value="RNase_II/R"/>
</dbReference>
<feature type="domain" description="RNB" evidence="3">
    <location>
        <begin position="453"/>
        <end position="802"/>
    </location>
</feature>
<dbReference type="SMART" id="SM00955">
    <property type="entry name" value="RNB"/>
    <property type="match status" value="1"/>
</dbReference>
<dbReference type="Gene3D" id="2.40.50.690">
    <property type="match status" value="1"/>
</dbReference>
<dbReference type="Gene3D" id="2.40.50.700">
    <property type="match status" value="1"/>
</dbReference>
<dbReference type="GO" id="GO:0003723">
    <property type="term" value="F:RNA binding"/>
    <property type="evidence" value="ECO:0007669"/>
    <property type="project" value="InterPro"/>
</dbReference>
<dbReference type="PANTHER" id="PTHR23355:SF9">
    <property type="entry name" value="DIS3-LIKE EXONUCLEASE 2"/>
    <property type="match status" value="1"/>
</dbReference>
<dbReference type="InterPro" id="IPR050180">
    <property type="entry name" value="RNR_Ribonuclease"/>
</dbReference>
<dbReference type="AlphaFoldDB" id="A0AAV8YAM3"/>
<dbReference type="GO" id="GO:0000175">
    <property type="term" value="F:3'-5'-RNA exonuclease activity"/>
    <property type="evidence" value="ECO:0007669"/>
    <property type="project" value="TreeGrafter"/>
</dbReference>
<feature type="compositionally biased region" description="Polar residues" evidence="2">
    <location>
        <begin position="95"/>
        <end position="130"/>
    </location>
</feature>
<comment type="similarity">
    <text evidence="1">Belongs to the RNR ribonuclease family.</text>
</comment>
<dbReference type="PANTHER" id="PTHR23355">
    <property type="entry name" value="RIBONUCLEASE"/>
    <property type="match status" value="1"/>
</dbReference>
<protein>
    <recommendedName>
        <fullName evidence="3">RNB domain-containing protein</fullName>
    </recommendedName>
</protein>
<accession>A0AAV8YAM3</accession>
<dbReference type="GO" id="GO:0006402">
    <property type="term" value="P:mRNA catabolic process"/>
    <property type="evidence" value="ECO:0007669"/>
    <property type="project" value="TreeGrafter"/>
</dbReference>
<comment type="caution">
    <text evidence="4">The sequence shown here is derived from an EMBL/GenBank/DDBJ whole genome shotgun (WGS) entry which is preliminary data.</text>
</comment>
<evidence type="ECO:0000313" key="5">
    <source>
        <dbReference type="Proteomes" id="UP001162162"/>
    </source>
</evidence>
<proteinExistence type="inferred from homology"/>
<dbReference type="InterPro" id="IPR012340">
    <property type="entry name" value="NA-bd_OB-fold"/>
</dbReference>
<dbReference type="GO" id="GO:0010587">
    <property type="term" value="P:miRNA catabolic process"/>
    <property type="evidence" value="ECO:0007669"/>
    <property type="project" value="TreeGrafter"/>
</dbReference>
<dbReference type="PROSITE" id="PS01175">
    <property type="entry name" value="RIBONUCLEASE_II"/>
    <property type="match status" value="1"/>
</dbReference>
<dbReference type="InterPro" id="IPR022966">
    <property type="entry name" value="RNase_II/R_CS"/>
</dbReference>